<organism evidence="1 2">
    <name type="scientific">Citrus sinensis</name>
    <name type="common">Sweet orange</name>
    <name type="synonym">Citrus aurantium var. sinensis</name>
    <dbReference type="NCBI Taxonomy" id="2711"/>
    <lineage>
        <taxon>Eukaryota</taxon>
        <taxon>Viridiplantae</taxon>
        <taxon>Streptophyta</taxon>
        <taxon>Embryophyta</taxon>
        <taxon>Tracheophyta</taxon>
        <taxon>Spermatophyta</taxon>
        <taxon>Magnoliopsida</taxon>
        <taxon>eudicotyledons</taxon>
        <taxon>Gunneridae</taxon>
        <taxon>Pentapetalae</taxon>
        <taxon>rosids</taxon>
        <taxon>malvids</taxon>
        <taxon>Sapindales</taxon>
        <taxon>Rutaceae</taxon>
        <taxon>Aurantioideae</taxon>
        <taxon>Citrus</taxon>
    </lineage>
</organism>
<keyword evidence="2" id="KW-1185">Reference proteome</keyword>
<accession>A0ACB8I5E3</accession>
<evidence type="ECO:0000313" key="2">
    <source>
        <dbReference type="Proteomes" id="UP000829398"/>
    </source>
</evidence>
<dbReference type="Proteomes" id="UP000829398">
    <property type="component" value="Chromosome 9"/>
</dbReference>
<proteinExistence type="predicted"/>
<name>A0ACB8I5E3_CITSI</name>
<keyword evidence="1" id="KW-0687">Ribonucleoprotein</keyword>
<comment type="caution">
    <text evidence="1">The sequence shown here is derived from an EMBL/GenBank/DDBJ whole genome shotgun (WGS) entry which is preliminary data.</text>
</comment>
<protein>
    <submittedName>
        <fullName evidence="1">40S ribosomal protein S15-4</fullName>
    </submittedName>
</protein>
<reference evidence="2" key="1">
    <citation type="journal article" date="2023" name="Hortic. Res.">
        <title>A chromosome-level phased genome enabling allele-level studies in sweet orange: a case study on citrus Huanglongbing tolerance.</title>
        <authorList>
            <person name="Wu B."/>
            <person name="Yu Q."/>
            <person name="Deng Z."/>
            <person name="Duan Y."/>
            <person name="Luo F."/>
            <person name="Gmitter F. Jr."/>
        </authorList>
    </citation>
    <scope>NUCLEOTIDE SEQUENCE [LARGE SCALE GENOMIC DNA]</scope>
    <source>
        <strain evidence="2">cv. Valencia</strain>
    </source>
</reference>
<evidence type="ECO:0000313" key="1">
    <source>
        <dbReference type="EMBL" id="KAH9682234.1"/>
    </source>
</evidence>
<gene>
    <name evidence="1" type="ORF">KPL71_027270</name>
</gene>
<keyword evidence="1" id="KW-0689">Ribosomal protein</keyword>
<dbReference type="EMBL" id="CM039178">
    <property type="protein sequence ID" value="KAH9682234.1"/>
    <property type="molecule type" value="Genomic_DNA"/>
</dbReference>
<sequence length="240" mass="27339">MADGDADVAVAAAAGLPKKRTFKKFSFRGVDLDALLDMSNDELVKLFSARARRRFQRGLKRKPMALIKKLRKALVLDVKKFFIKKIGYQTEVLPVYMDNILCHYLTTNCTLMSIELNLYLLRMIESMTDMEILGLLNVYFRLVCFGSDKEFILNVLDQKREAPPGEKPEPVRTHLRNMIIVPEMIGSIIGVYNGKTFNQVEIKPEMIGHYLAEFSISYKPVKHGRPGIGATHSSRFIPLK</sequence>